<evidence type="ECO:0000313" key="7">
    <source>
        <dbReference type="Proteomes" id="UP001500879"/>
    </source>
</evidence>
<proteinExistence type="predicted"/>
<feature type="domain" description="Galactose oxidase-like Early set" evidence="5">
    <location>
        <begin position="523"/>
        <end position="618"/>
    </location>
</feature>
<dbReference type="Gene3D" id="2.130.10.80">
    <property type="entry name" value="Galactose oxidase/kelch, beta-propeller"/>
    <property type="match status" value="1"/>
</dbReference>
<keyword evidence="1 3" id="KW-0732">Signal</keyword>
<dbReference type="EMBL" id="BAAABX010000076">
    <property type="protein sequence ID" value="GAA0434309.1"/>
    <property type="molecule type" value="Genomic_DNA"/>
</dbReference>
<dbReference type="Pfam" id="PF07250">
    <property type="entry name" value="Glyoxal_oxid_N"/>
    <property type="match status" value="1"/>
</dbReference>
<evidence type="ECO:0000259" key="5">
    <source>
        <dbReference type="Pfam" id="PF09118"/>
    </source>
</evidence>
<name>A0ABN0Z699_9ACTN</name>
<dbReference type="PANTHER" id="PTHR32208">
    <property type="entry name" value="SECRETED PROTEIN-RELATED"/>
    <property type="match status" value="1"/>
</dbReference>
<evidence type="ECO:0000256" key="1">
    <source>
        <dbReference type="ARBA" id="ARBA00022729"/>
    </source>
</evidence>
<dbReference type="Gene3D" id="2.60.40.10">
    <property type="entry name" value="Immunoglobulins"/>
    <property type="match status" value="1"/>
</dbReference>
<dbReference type="SUPFAM" id="SSF81296">
    <property type="entry name" value="E set domains"/>
    <property type="match status" value="1"/>
</dbReference>
<accession>A0ABN0Z699</accession>
<feature type="domain" description="Glyoxal oxidase N-terminal" evidence="4">
    <location>
        <begin position="407"/>
        <end position="517"/>
    </location>
</feature>
<dbReference type="InterPro" id="IPR011043">
    <property type="entry name" value="Gal_Oxase/kelch_b-propeller"/>
</dbReference>
<organism evidence="6 7">
    <name type="scientific">Streptomyces luteireticuli</name>
    <dbReference type="NCBI Taxonomy" id="173858"/>
    <lineage>
        <taxon>Bacteria</taxon>
        <taxon>Bacillati</taxon>
        <taxon>Actinomycetota</taxon>
        <taxon>Actinomycetes</taxon>
        <taxon>Kitasatosporales</taxon>
        <taxon>Streptomycetaceae</taxon>
        <taxon>Streptomyces</taxon>
    </lineage>
</organism>
<dbReference type="Proteomes" id="UP001500879">
    <property type="component" value="Unassembled WGS sequence"/>
</dbReference>
<dbReference type="InterPro" id="IPR037293">
    <property type="entry name" value="Gal_Oxidase_central_sf"/>
</dbReference>
<dbReference type="Pfam" id="PF09118">
    <property type="entry name" value="GO-like_E_set"/>
    <property type="match status" value="1"/>
</dbReference>
<evidence type="ECO:0000256" key="2">
    <source>
        <dbReference type="SAM" id="MobiDB-lite"/>
    </source>
</evidence>
<evidence type="ECO:0000259" key="4">
    <source>
        <dbReference type="Pfam" id="PF07250"/>
    </source>
</evidence>
<reference evidence="6 7" key="1">
    <citation type="journal article" date="2019" name="Int. J. Syst. Evol. Microbiol.">
        <title>The Global Catalogue of Microorganisms (GCM) 10K type strain sequencing project: providing services to taxonomists for standard genome sequencing and annotation.</title>
        <authorList>
            <consortium name="The Broad Institute Genomics Platform"/>
            <consortium name="The Broad Institute Genome Sequencing Center for Infectious Disease"/>
            <person name="Wu L."/>
            <person name="Ma J."/>
        </authorList>
    </citation>
    <scope>NUCLEOTIDE SEQUENCE [LARGE SCALE GENOMIC DNA]</scope>
    <source>
        <strain evidence="6 7">JCM 4788</strain>
    </source>
</reference>
<evidence type="ECO:0008006" key="8">
    <source>
        <dbReference type="Google" id="ProtNLM"/>
    </source>
</evidence>
<dbReference type="SUPFAM" id="SSF50965">
    <property type="entry name" value="Galactose oxidase, central domain"/>
    <property type="match status" value="1"/>
</dbReference>
<comment type="caution">
    <text evidence="6">The sequence shown here is derived from an EMBL/GenBank/DDBJ whole genome shotgun (WGS) entry which is preliminary data.</text>
</comment>
<dbReference type="InterPro" id="IPR014756">
    <property type="entry name" value="Ig_E-set"/>
</dbReference>
<dbReference type="InterPro" id="IPR015202">
    <property type="entry name" value="GO-like_E_set"/>
</dbReference>
<gene>
    <name evidence="6" type="ORF">GCM10010357_64780</name>
</gene>
<dbReference type="CDD" id="cd02851">
    <property type="entry name" value="E_set_GO_C"/>
    <property type="match status" value="1"/>
</dbReference>
<keyword evidence="7" id="KW-1185">Reference proteome</keyword>
<dbReference type="PANTHER" id="PTHR32208:SF21">
    <property type="entry name" value="LOW QUALITY PROTEIN: ALDEHYDE OXIDASE GLOX-LIKE"/>
    <property type="match status" value="1"/>
</dbReference>
<dbReference type="InterPro" id="IPR009880">
    <property type="entry name" value="Glyoxal_oxidase_N"/>
</dbReference>
<sequence length="623" mass="66969">MAVGAAGVIALSTLTLLTAPPAATSAPMAQRPGLHITEVRVRAAVLPAEVAAFGRAGAEALAGRRLAAAALADDDYPQSTRTASYEALKNSQADENAQYQAAQSGKFTEYFPSPDFGDHVALLPTGEVLLFSFEMFESNPTKEPAPTQQIGAKNTGRAYVWNPALGYGADAFTAVPTPAVDMDDGTGIKRAAPIFCAGHAYLPNGMVAVFGGNLGRGVNGAGARFAFVFDPWKKEWHRQRDMTTGRWYPSVVTGADGRQLIMSGQDERGWNNPAKATSIERFPARDATVSYDKSQAPDQAALDKWKFVQAPYKRDYPHLFSMRDGKVYGLGRDAEQQWKFDPETESRTTLADRPDGGLRNYGSAVPLPNGANGPDTALILGGDPHSGKTYKFSSTTGQWTDGPARSRGRTQDDTVILPNGNLLTVNGAMDIRDYGGGDHNPNVPDEWLPLRHTETLDASGKWTVGPAQRLPRGYHSNAVLLPDGRIMVTGDELQQMANNPAIRSGMNGTIEIYEPPYLNQGARPSLSSAPNTPVAYGSSFKVTTDTPTQAKRAVLMAPISSTHSVDTTQRRLELPIVQNVAGQLTLRTPASANEAPPGYYMLFLLNDAGVPSIARWVQLRPNA</sequence>
<feature type="chain" id="PRO_5045195117" description="DUF1929 domain-containing protein" evidence="3">
    <location>
        <begin position="26"/>
        <end position="623"/>
    </location>
</feature>
<dbReference type="InterPro" id="IPR013783">
    <property type="entry name" value="Ig-like_fold"/>
</dbReference>
<evidence type="ECO:0000313" key="6">
    <source>
        <dbReference type="EMBL" id="GAA0434309.1"/>
    </source>
</evidence>
<evidence type="ECO:0000256" key="3">
    <source>
        <dbReference type="SAM" id="SignalP"/>
    </source>
</evidence>
<feature type="signal peptide" evidence="3">
    <location>
        <begin position="1"/>
        <end position="25"/>
    </location>
</feature>
<protein>
    <recommendedName>
        <fullName evidence="8">DUF1929 domain-containing protein</fullName>
    </recommendedName>
</protein>
<feature type="region of interest" description="Disordered" evidence="2">
    <location>
        <begin position="393"/>
        <end position="412"/>
    </location>
</feature>